<evidence type="ECO:0000313" key="1">
    <source>
        <dbReference type="EMBL" id="CAH0542074.1"/>
    </source>
</evidence>
<proteinExistence type="predicted"/>
<accession>A0ABN8EAI7</accession>
<comment type="caution">
    <text evidence="1">The sequence shown here is derived from an EMBL/GenBank/DDBJ whole genome shotgun (WGS) entry which is preliminary data.</text>
</comment>
<gene>
    <name evidence="1" type="ORF">VMF7928_04073</name>
</gene>
<dbReference type="EMBL" id="CAKLDM010000002">
    <property type="protein sequence ID" value="CAH0542074.1"/>
    <property type="molecule type" value="Genomic_DNA"/>
</dbReference>
<dbReference type="Proteomes" id="UP000838748">
    <property type="component" value="Unassembled WGS sequence"/>
</dbReference>
<keyword evidence="2" id="KW-1185">Reference proteome</keyword>
<sequence length="42" mass="4731">MQSGQDKRGGNDNDYQVACREVFGVTYPLAHRKKLPECGSFK</sequence>
<protein>
    <submittedName>
        <fullName evidence="1">Uncharacterized protein</fullName>
    </submittedName>
</protein>
<evidence type="ECO:0000313" key="2">
    <source>
        <dbReference type="Proteomes" id="UP000838748"/>
    </source>
</evidence>
<name>A0ABN8EAI7_9VIBR</name>
<reference evidence="1" key="1">
    <citation type="submission" date="2021-11" db="EMBL/GenBank/DDBJ databases">
        <authorList>
            <person name="Rodrigo-Torres L."/>
            <person name="Arahal R. D."/>
            <person name="Lucena T."/>
        </authorList>
    </citation>
    <scope>NUCLEOTIDE SEQUENCE</scope>
    <source>
        <strain evidence="1">CECT 7928</strain>
    </source>
</reference>
<organism evidence="1 2">
    <name type="scientific">Vibrio marisflavi CECT 7928</name>
    <dbReference type="NCBI Taxonomy" id="634439"/>
    <lineage>
        <taxon>Bacteria</taxon>
        <taxon>Pseudomonadati</taxon>
        <taxon>Pseudomonadota</taxon>
        <taxon>Gammaproteobacteria</taxon>
        <taxon>Vibrionales</taxon>
        <taxon>Vibrionaceae</taxon>
        <taxon>Vibrio</taxon>
    </lineage>
</organism>